<dbReference type="Proteomes" id="UP000593577">
    <property type="component" value="Unassembled WGS sequence"/>
</dbReference>
<evidence type="ECO:0000313" key="2">
    <source>
        <dbReference type="Proteomes" id="UP000593577"/>
    </source>
</evidence>
<comment type="caution">
    <text evidence="1">The sequence shown here is derived from an EMBL/GenBank/DDBJ whole genome shotgun (WGS) entry which is preliminary data.</text>
</comment>
<name>A0A7J8Y3H5_GOSAI</name>
<evidence type="ECO:0000313" key="1">
    <source>
        <dbReference type="EMBL" id="MBA0694123.1"/>
    </source>
</evidence>
<proteinExistence type="predicted"/>
<reference evidence="1 2" key="1">
    <citation type="journal article" date="2019" name="Genome Biol. Evol.">
        <title>Insights into the evolution of the New World diploid cottons (Gossypium, subgenus Houzingenia) based on genome sequencing.</title>
        <authorList>
            <person name="Grover C.E."/>
            <person name="Arick M.A. 2nd"/>
            <person name="Thrash A."/>
            <person name="Conover J.L."/>
            <person name="Sanders W.S."/>
            <person name="Peterson D.G."/>
            <person name="Frelichowski J.E."/>
            <person name="Scheffler J.A."/>
            <person name="Scheffler B.E."/>
            <person name="Wendel J.F."/>
        </authorList>
    </citation>
    <scope>NUCLEOTIDE SEQUENCE [LARGE SCALE GENOMIC DNA]</scope>
    <source>
        <strain evidence="1">185</strain>
        <tissue evidence="1">Leaf</tissue>
    </source>
</reference>
<dbReference type="EMBL" id="JABFAA010000010">
    <property type="protein sequence ID" value="MBA0694123.1"/>
    <property type="molecule type" value="Genomic_DNA"/>
</dbReference>
<sequence length="189" mass="21765">MNMIQASQKRIQSLKENNRQMMETISKLAYASFASQIQLVNRYMNTFDGKILPNVNTKNGNNTPINPLTFGNTNTNVANLSVTITELSLLIRLLEEKNKSLRFSEFDLKLSYPIKFVETLGVAGLDDDLKLKEFSNSLTKKEYTWERVLDNQDSHDEKGLVKVCNQAMFDEYMVHLEKYSYSECNSGRR</sequence>
<accession>A0A7J8Y3H5</accession>
<keyword evidence="2" id="KW-1185">Reference proteome</keyword>
<gene>
    <name evidence="1" type="ORF">Goari_004446</name>
</gene>
<protein>
    <submittedName>
        <fullName evidence="1">Uncharacterized protein</fullName>
    </submittedName>
</protein>
<dbReference type="AlphaFoldDB" id="A0A7J8Y3H5"/>
<organism evidence="1 2">
    <name type="scientific">Gossypium aridum</name>
    <name type="common">American cotton</name>
    <name type="synonym">Erioxylum aridum</name>
    <dbReference type="NCBI Taxonomy" id="34290"/>
    <lineage>
        <taxon>Eukaryota</taxon>
        <taxon>Viridiplantae</taxon>
        <taxon>Streptophyta</taxon>
        <taxon>Embryophyta</taxon>
        <taxon>Tracheophyta</taxon>
        <taxon>Spermatophyta</taxon>
        <taxon>Magnoliopsida</taxon>
        <taxon>eudicotyledons</taxon>
        <taxon>Gunneridae</taxon>
        <taxon>Pentapetalae</taxon>
        <taxon>rosids</taxon>
        <taxon>malvids</taxon>
        <taxon>Malvales</taxon>
        <taxon>Malvaceae</taxon>
        <taxon>Malvoideae</taxon>
        <taxon>Gossypium</taxon>
    </lineage>
</organism>